<feature type="non-terminal residue" evidence="2">
    <location>
        <position position="1"/>
    </location>
</feature>
<evidence type="ECO:0000313" key="2">
    <source>
        <dbReference type="EMBL" id="MFC6199576.1"/>
    </source>
</evidence>
<name>A0ABW1SD10_9PROT</name>
<dbReference type="Pfam" id="PF13387">
    <property type="entry name" value="Lnb_N"/>
    <property type="match status" value="1"/>
</dbReference>
<accession>A0ABW1SD10</accession>
<sequence>SRAVLLPLVAVALGWWLTIRPSGDRDWAPDVAHGVTARIEGQTAILENVRNFEWRSEQHFTPHWETRRYDIGALSSVDLATSTWGNPAIAHTLISFGFSDGAFLTFSAEIRRERHESFSEIGGFFKKFELVMIAADEADILRLRTTMRREDVALYPLDLTASQRRALFLTYLDKANQLAAQPAFYHTITANCTTIIFQLARVVEPGIPMDWRILLSGYLPDYLHDHRVTGAGLPLEEVRTDARISAKAQQADPAIPYSIAIRAEDPPRR</sequence>
<dbReference type="RefSeq" id="WP_377380713.1">
    <property type="nucleotide sequence ID" value="NZ_JBHSSW010000059.1"/>
</dbReference>
<dbReference type="Proteomes" id="UP001596303">
    <property type="component" value="Unassembled WGS sequence"/>
</dbReference>
<gene>
    <name evidence="2" type="ORF">ACFQDM_15945</name>
</gene>
<feature type="domain" description="Lnb N-terminal periplasmic" evidence="1">
    <location>
        <begin position="61"/>
        <end position="217"/>
    </location>
</feature>
<reference evidence="3" key="1">
    <citation type="journal article" date="2019" name="Int. J. Syst. Evol. Microbiol.">
        <title>The Global Catalogue of Microorganisms (GCM) 10K type strain sequencing project: providing services to taxonomists for standard genome sequencing and annotation.</title>
        <authorList>
            <consortium name="The Broad Institute Genomics Platform"/>
            <consortium name="The Broad Institute Genome Sequencing Center for Infectious Disease"/>
            <person name="Wu L."/>
            <person name="Ma J."/>
        </authorList>
    </citation>
    <scope>NUCLEOTIDE SEQUENCE [LARGE SCALE GENOMIC DNA]</scope>
    <source>
        <strain evidence="3">CGMCC-1.15741</strain>
    </source>
</reference>
<protein>
    <submittedName>
        <fullName evidence="2">DUF4105 domain-containing protein</fullName>
    </submittedName>
</protein>
<dbReference type="InterPro" id="IPR025178">
    <property type="entry name" value="Lnb_N"/>
</dbReference>
<keyword evidence="3" id="KW-1185">Reference proteome</keyword>
<proteinExistence type="predicted"/>
<dbReference type="EMBL" id="JBHSSW010000059">
    <property type="protein sequence ID" value="MFC6199576.1"/>
    <property type="molecule type" value="Genomic_DNA"/>
</dbReference>
<evidence type="ECO:0000259" key="1">
    <source>
        <dbReference type="Pfam" id="PF13387"/>
    </source>
</evidence>
<organism evidence="2 3">
    <name type="scientific">Ponticaulis profundi</name>
    <dbReference type="NCBI Taxonomy" id="2665222"/>
    <lineage>
        <taxon>Bacteria</taxon>
        <taxon>Pseudomonadati</taxon>
        <taxon>Pseudomonadota</taxon>
        <taxon>Alphaproteobacteria</taxon>
        <taxon>Hyphomonadales</taxon>
        <taxon>Hyphomonadaceae</taxon>
        <taxon>Ponticaulis</taxon>
    </lineage>
</organism>
<comment type="caution">
    <text evidence="2">The sequence shown here is derived from an EMBL/GenBank/DDBJ whole genome shotgun (WGS) entry which is preliminary data.</text>
</comment>
<evidence type="ECO:0000313" key="3">
    <source>
        <dbReference type="Proteomes" id="UP001596303"/>
    </source>
</evidence>